<dbReference type="Gene3D" id="2.160.20.10">
    <property type="entry name" value="Single-stranded right-handed beta-helix, Pectin lyase-like"/>
    <property type="match status" value="1"/>
</dbReference>
<evidence type="ECO:0000256" key="2">
    <source>
        <dbReference type="ARBA" id="ARBA00008834"/>
    </source>
</evidence>
<evidence type="ECO:0000256" key="1">
    <source>
        <dbReference type="ARBA" id="ARBA00004191"/>
    </source>
</evidence>
<keyword evidence="9" id="KW-0961">Cell wall biogenesis/degradation</keyword>
<accession>A0AAP0CF37</accession>
<dbReference type="GO" id="GO:0004650">
    <property type="term" value="F:polygalacturonase activity"/>
    <property type="evidence" value="ECO:0007669"/>
    <property type="project" value="UniProtKB-EC"/>
</dbReference>
<evidence type="ECO:0000256" key="14">
    <source>
        <dbReference type="SAM" id="SignalP"/>
    </source>
</evidence>
<feature type="chain" id="PRO_5042848515" description="endo-polygalacturonase" evidence="14">
    <location>
        <begin position="27"/>
        <end position="459"/>
    </location>
</feature>
<gene>
    <name evidence="15" type="ORF">SSX86_026564</name>
</gene>
<dbReference type="Proteomes" id="UP001408789">
    <property type="component" value="Unassembled WGS sequence"/>
</dbReference>
<evidence type="ECO:0000256" key="5">
    <source>
        <dbReference type="ARBA" id="ARBA00022525"/>
    </source>
</evidence>
<comment type="subcellular location">
    <subcellularLocation>
        <location evidence="1">Secreted</location>
        <location evidence="1">Cell wall</location>
    </subcellularLocation>
</comment>
<dbReference type="AlphaFoldDB" id="A0AAP0CF37"/>
<dbReference type="EC" id="3.2.1.15" evidence="3"/>
<dbReference type="SUPFAM" id="SSF51126">
    <property type="entry name" value="Pectin lyase-like"/>
    <property type="match status" value="1"/>
</dbReference>
<keyword evidence="7 13" id="KW-0378">Hydrolase</keyword>
<evidence type="ECO:0000256" key="10">
    <source>
        <dbReference type="ARBA" id="ARBA00034074"/>
    </source>
</evidence>
<name>A0AAP0CF37_9ASTR</name>
<keyword evidence="5" id="KW-0964">Secreted</keyword>
<feature type="active site" evidence="12">
    <location>
        <position position="293"/>
    </location>
</feature>
<keyword evidence="8 13" id="KW-0326">Glycosidase</keyword>
<dbReference type="InterPro" id="IPR012334">
    <property type="entry name" value="Pectin_lyas_fold"/>
</dbReference>
<comment type="similarity">
    <text evidence="2 13">Belongs to the glycosyl hydrolase 28 family.</text>
</comment>
<comment type="catalytic activity">
    <reaction evidence="10">
        <text>(1,4-alpha-D-galacturonosyl)n+m + H2O = (1,4-alpha-D-galacturonosyl)n + (1,4-alpha-D-galacturonosyl)m.</text>
        <dbReference type="EC" id="3.2.1.15"/>
    </reaction>
</comment>
<dbReference type="GO" id="GO:0009901">
    <property type="term" value="P:anther dehiscence"/>
    <property type="evidence" value="ECO:0007669"/>
    <property type="project" value="UniProtKB-ARBA"/>
</dbReference>
<dbReference type="InterPro" id="IPR000743">
    <property type="entry name" value="Glyco_hydro_28"/>
</dbReference>
<evidence type="ECO:0000256" key="4">
    <source>
        <dbReference type="ARBA" id="ARBA00022512"/>
    </source>
</evidence>
<sequence>MAPRRCITFLPLILVLFFISRHTASSCHDDVIGNYKSSIVSGVYSWYMKTIEDFMLQLESDAFDSLDLVSSTKTFDVDSYGAKGDGKTDDTEAFKKAWKQACSSKTAAVFLVAKNKKYLVAPIRFEGPCNASITIQISGTILASTQESKYKEDENHWLRVDEVENLVVEGGGVIDGNGDTWWRKSCKVNETLPCTDAPTALTIYKCTSVRMSDLKIQNAQQIHVSFDNCNNVQASNVQVSAPGDSPNTDGIHVTHTQNITISNSVIGTGDDCISIVSGSNGVKASGITCGPGHGISIGSLGSDNAEAHVSDVTVDGAQLTGTTNGVRIKTWQGGSGNASNIVFRNINMKNVSNTILIDQNYCDQDEPCDDEDDAVEIINVTYEKISGTSAKKDAITFNCSKSHPCQGIALKDINLTRVDGSAATAICNNVKLSYSGTVIPRCPNNIVQERLAFGAISSY</sequence>
<dbReference type="GO" id="GO:0009830">
    <property type="term" value="P:cell wall modification involved in abscission"/>
    <property type="evidence" value="ECO:0007669"/>
    <property type="project" value="UniProtKB-ARBA"/>
</dbReference>
<dbReference type="Pfam" id="PF00295">
    <property type="entry name" value="Glyco_hydro_28"/>
    <property type="match status" value="1"/>
</dbReference>
<evidence type="ECO:0000256" key="7">
    <source>
        <dbReference type="ARBA" id="ARBA00022801"/>
    </source>
</evidence>
<dbReference type="InterPro" id="IPR006626">
    <property type="entry name" value="PbH1"/>
</dbReference>
<evidence type="ECO:0000313" key="16">
    <source>
        <dbReference type="Proteomes" id="UP001408789"/>
    </source>
</evidence>
<proteinExistence type="inferred from homology"/>
<protein>
    <recommendedName>
        <fullName evidence="3">endo-polygalacturonase</fullName>
        <ecNumber evidence="3">3.2.1.15</ecNumber>
    </recommendedName>
    <alternativeName>
        <fullName evidence="11">Pectinase</fullName>
    </alternativeName>
</protein>
<evidence type="ECO:0000256" key="8">
    <source>
        <dbReference type="ARBA" id="ARBA00023295"/>
    </source>
</evidence>
<dbReference type="PANTHER" id="PTHR31375">
    <property type="match status" value="1"/>
</dbReference>
<evidence type="ECO:0000256" key="6">
    <source>
        <dbReference type="ARBA" id="ARBA00022729"/>
    </source>
</evidence>
<comment type="caution">
    <text evidence="15">The sequence shown here is derived from an EMBL/GenBank/DDBJ whole genome shotgun (WGS) entry which is preliminary data.</text>
</comment>
<organism evidence="15 16">
    <name type="scientific">Deinandra increscens subsp. villosa</name>
    <dbReference type="NCBI Taxonomy" id="3103831"/>
    <lineage>
        <taxon>Eukaryota</taxon>
        <taxon>Viridiplantae</taxon>
        <taxon>Streptophyta</taxon>
        <taxon>Embryophyta</taxon>
        <taxon>Tracheophyta</taxon>
        <taxon>Spermatophyta</taxon>
        <taxon>Magnoliopsida</taxon>
        <taxon>eudicotyledons</taxon>
        <taxon>Gunneridae</taxon>
        <taxon>Pentapetalae</taxon>
        <taxon>asterids</taxon>
        <taxon>campanulids</taxon>
        <taxon>Asterales</taxon>
        <taxon>Asteraceae</taxon>
        <taxon>Asteroideae</taxon>
        <taxon>Heliantheae alliance</taxon>
        <taxon>Madieae</taxon>
        <taxon>Madiinae</taxon>
        <taxon>Deinandra</taxon>
    </lineage>
</organism>
<evidence type="ECO:0000313" key="15">
    <source>
        <dbReference type="EMBL" id="KAK9055481.1"/>
    </source>
</evidence>
<dbReference type="InterPro" id="IPR011050">
    <property type="entry name" value="Pectin_lyase_fold/virulence"/>
</dbReference>
<evidence type="ECO:0000256" key="12">
    <source>
        <dbReference type="PROSITE-ProRule" id="PRU10052"/>
    </source>
</evidence>
<keyword evidence="6 14" id="KW-0732">Signal</keyword>
<reference evidence="15 16" key="1">
    <citation type="submission" date="2024-04" db="EMBL/GenBank/DDBJ databases">
        <title>The reference genome of an endangered Asteraceae, Deinandra increscens subsp. villosa, native to the Central Coast of California.</title>
        <authorList>
            <person name="Guilliams M."/>
            <person name="Hasenstab-Lehman K."/>
            <person name="Meyer R."/>
            <person name="Mcevoy S."/>
        </authorList>
    </citation>
    <scope>NUCLEOTIDE SEQUENCE [LARGE SCALE GENOMIC DNA]</scope>
    <source>
        <tissue evidence="15">Leaf</tissue>
    </source>
</reference>
<feature type="signal peptide" evidence="14">
    <location>
        <begin position="1"/>
        <end position="26"/>
    </location>
</feature>
<dbReference type="GO" id="GO:0010047">
    <property type="term" value="P:fruit dehiscence"/>
    <property type="evidence" value="ECO:0007669"/>
    <property type="project" value="UniProtKB-ARBA"/>
</dbReference>
<dbReference type="PROSITE" id="PS00502">
    <property type="entry name" value="POLYGALACTURONASE"/>
    <property type="match status" value="1"/>
</dbReference>
<evidence type="ECO:0000256" key="3">
    <source>
        <dbReference type="ARBA" id="ARBA00012736"/>
    </source>
</evidence>
<evidence type="ECO:0000256" key="13">
    <source>
        <dbReference type="RuleBase" id="RU361169"/>
    </source>
</evidence>
<evidence type="ECO:0000256" key="9">
    <source>
        <dbReference type="ARBA" id="ARBA00023316"/>
    </source>
</evidence>
<dbReference type="FunFam" id="2.160.20.10:FF:000028">
    <property type="entry name" value="Polygalacturonase QRT2"/>
    <property type="match status" value="1"/>
</dbReference>
<dbReference type="EMBL" id="JBCNJP010000025">
    <property type="protein sequence ID" value="KAK9055481.1"/>
    <property type="molecule type" value="Genomic_DNA"/>
</dbReference>
<keyword evidence="16" id="KW-1185">Reference proteome</keyword>
<dbReference type="SMART" id="SM00710">
    <property type="entry name" value="PbH1"/>
    <property type="match status" value="4"/>
</dbReference>
<evidence type="ECO:0000256" key="11">
    <source>
        <dbReference type="ARBA" id="ARBA00083621"/>
    </source>
</evidence>
<keyword evidence="4" id="KW-0134">Cell wall</keyword>
<dbReference type="GO" id="GO:0005975">
    <property type="term" value="P:carbohydrate metabolic process"/>
    <property type="evidence" value="ECO:0007669"/>
    <property type="project" value="InterPro"/>
</dbReference>